<comment type="caution">
    <text evidence="2">The sequence shown here is derived from an EMBL/GenBank/DDBJ whole genome shotgun (WGS) entry which is preliminary data.</text>
</comment>
<name>A0A8J4DNV2_9ACTN</name>
<evidence type="ECO:0000313" key="2">
    <source>
        <dbReference type="EMBL" id="GIJ44186.1"/>
    </source>
</evidence>
<gene>
    <name evidence="2" type="ORF">Val02_10720</name>
</gene>
<dbReference type="InterPro" id="IPR051923">
    <property type="entry name" value="Glycosyl_Hydrolase_39"/>
</dbReference>
<dbReference type="Proteomes" id="UP000619260">
    <property type="component" value="Unassembled WGS sequence"/>
</dbReference>
<evidence type="ECO:0000256" key="1">
    <source>
        <dbReference type="SAM" id="MobiDB-lite"/>
    </source>
</evidence>
<dbReference type="EMBL" id="BOPF01000003">
    <property type="protein sequence ID" value="GIJ44186.1"/>
    <property type="molecule type" value="Genomic_DNA"/>
</dbReference>
<dbReference type="PANTHER" id="PTHR12631">
    <property type="entry name" value="ALPHA-L-IDURONIDASE"/>
    <property type="match status" value="1"/>
</dbReference>
<keyword evidence="3" id="KW-1185">Reference proteome</keyword>
<reference evidence="2" key="1">
    <citation type="submission" date="2021-01" db="EMBL/GenBank/DDBJ databases">
        <title>Whole genome shotgun sequence of Virgisporangium aliadipatigenens NBRC 105644.</title>
        <authorList>
            <person name="Komaki H."/>
            <person name="Tamura T."/>
        </authorList>
    </citation>
    <scope>NUCLEOTIDE SEQUENCE</scope>
    <source>
        <strain evidence="2">NBRC 105644</strain>
    </source>
</reference>
<accession>A0A8J4DNV2</accession>
<protein>
    <submittedName>
        <fullName evidence="2">Uncharacterized protein</fullName>
    </submittedName>
</protein>
<dbReference type="AlphaFoldDB" id="A0A8J4DNV2"/>
<dbReference type="GO" id="GO:0004553">
    <property type="term" value="F:hydrolase activity, hydrolyzing O-glycosyl compounds"/>
    <property type="evidence" value="ECO:0007669"/>
    <property type="project" value="TreeGrafter"/>
</dbReference>
<dbReference type="Gene3D" id="3.20.20.80">
    <property type="entry name" value="Glycosidases"/>
    <property type="match status" value="1"/>
</dbReference>
<sequence>MDVRARDAAGVGVPVRRAVTLLLVALLAGCTATPPAPKPSAGPPAPPAPPPAGGQQPFGAHWDPNRHQQFEPYLRSISGSATYHELTWCEVEKEKGRPDWSDVDRVAERTRALGITLNLKIRVGMCWATDGTAEHVRGQAGKTESAMPRDLAAYASFVDGVVRRYAAYGVPTYAVENEVNSQSYWSGSAADYERLVTTAARAIRAADPKAKVADSGISSVGYGFGVVDRLLRDGKEADAVAAYRAYFARRIGTRGQQIPDASDAARLRTALATDADRRHVEFLAVTEKLLADKVVDVRQVHYYEPFDGVPALLDYLRARTPQGTPVQAWEVGQFWRDGEGDDVRRSQEMVKTVAQLVAGGLGPVMWLPLAYNPDNKQGSEVRYGLLDPDGKTRLAGTVFAALASEARGASVEVVSGKGLTGVAFRKGGASALVVWASGGPVKVPAADGLTAAVLGSGEPKAGAVEVGEAPVLIRTPRAPAEVLATVRG</sequence>
<dbReference type="PROSITE" id="PS51257">
    <property type="entry name" value="PROKAR_LIPOPROTEIN"/>
    <property type="match status" value="1"/>
</dbReference>
<dbReference type="InterPro" id="IPR017853">
    <property type="entry name" value="GH"/>
</dbReference>
<proteinExistence type="predicted"/>
<feature type="region of interest" description="Disordered" evidence="1">
    <location>
        <begin position="35"/>
        <end position="65"/>
    </location>
</feature>
<organism evidence="2 3">
    <name type="scientific">Virgisporangium aliadipatigenens</name>
    <dbReference type="NCBI Taxonomy" id="741659"/>
    <lineage>
        <taxon>Bacteria</taxon>
        <taxon>Bacillati</taxon>
        <taxon>Actinomycetota</taxon>
        <taxon>Actinomycetes</taxon>
        <taxon>Micromonosporales</taxon>
        <taxon>Micromonosporaceae</taxon>
        <taxon>Virgisporangium</taxon>
    </lineage>
</organism>
<dbReference type="SUPFAM" id="SSF51445">
    <property type="entry name" value="(Trans)glycosidases"/>
    <property type="match status" value="1"/>
</dbReference>
<evidence type="ECO:0000313" key="3">
    <source>
        <dbReference type="Proteomes" id="UP000619260"/>
    </source>
</evidence>
<feature type="compositionally biased region" description="Pro residues" evidence="1">
    <location>
        <begin position="35"/>
        <end position="52"/>
    </location>
</feature>
<dbReference type="PANTHER" id="PTHR12631:SF10">
    <property type="entry name" value="BETA-XYLOSIDASE-LIKE PROTEIN-RELATED"/>
    <property type="match status" value="1"/>
</dbReference>